<organism evidence="2">
    <name type="scientific">Arundo donax</name>
    <name type="common">Giant reed</name>
    <name type="synonym">Donax arundinaceus</name>
    <dbReference type="NCBI Taxonomy" id="35708"/>
    <lineage>
        <taxon>Eukaryota</taxon>
        <taxon>Viridiplantae</taxon>
        <taxon>Streptophyta</taxon>
        <taxon>Embryophyta</taxon>
        <taxon>Tracheophyta</taxon>
        <taxon>Spermatophyta</taxon>
        <taxon>Magnoliopsida</taxon>
        <taxon>Liliopsida</taxon>
        <taxon>Poales</taxon>
        <taxon>Poaceae</taxon>
        <taxon>PACMAD clade</taxon>
        <taxon>Arundinoideae</taxon>
        <taxon>Arundineae</taxon>
        <taxon>Arundo</taxon>
    </lineage>
</organism>
<feature type="region of interest" description="Disordered" evidence="1">
    <location>
        <begin position="1"/>
        <end position="44"/>
    </location>
</feature>
<name>A0A0A9FXN7_ARUDO</name>
<sequence length="44" mass="4650">MHAAARSNRIEGSCGWRGTRRGGVETGGVQIYGGEQSTEGNVRT</sequence>
<evidence type="ECO:0000256" key="1">
    <source>
        <dbReference type="SAM" id="MobiDB-lite"/>
    </source>
</evidence>
<dbReference type="AlphaFoldDB" id="A0A0A9FXN7"/>
<reference evidence="2" key="1">
    <citation type="submission" date="2014-09" db="EMBL/GenBank/DDBJ databases">
        <authorList>
            <person name="Magalhaes I.L.F."/>
            <person name="Oliveira U."/>
            <person name="Santos F.R."/>
            <person name="Vidigal T.H.D.A."/>
            <person name="Brescovit A.D."/>
            <person name="Santos A.J."/>
        </authorList>
    </citation>
    <scope>NUCLEOTIDE SEQUENCE</scope>
    <source>
        <tissue evidence="2">Shoot tissue taken approximately 20 cm above the soil surface</tissue>
    </source>
</reference>
<evidence type="ECO:0000313" key="2">
    <source>
        <dbReference type="EMBL" id="JAE13088.1"/>
    </source>
</evidence>
<feature type="compositionally biased region" description="Polar residues" evidence="1">
    <location>
        <begin position="35"/>
        <end position="44"/>
    </location>
</feature>
<reference evidence="2" key="2">
    <citation type="journal article" date="2015" name="Data Brief">
        <title>Shoot transcriptome of the giant reed, Arundo donax.</title>
        <authorList>
            <person name="Barrero R.A."/>
            <person name="Guerrero F.D."/>
            <person name="Moolhuijzen P."/>
            <person name="Goolsby J.A."/>
            <person name="Tidwell J."/>
            <person name="Bellgard S.E."/>
            <person name="Bellgard M.I."/>
        </authorList>
    </citation>
    <scope>NUCLEOTIDE SEQUENCE</scope>
    <source>
        <tissue evidence="2">Shoot tissue taken approximately 20 cm above the soil surface</tissue>
    </source>
</reference>
<accession>A0A0A9FXN7</accession>
<dbReference type="EMBL" id="GBRH01184808">
    <property type="protein sequence ID" value="JAE13088.1"/>
    <property type="molecule type" value="Transcribed_RNA"/>
</dbReference>
<protein>
    <submittedName>
        <fullName evidence="2">Uncharacterized protein</fullName>
    </submittedName>
</protein>
<proteinExistence type="predicted"/>